<feature type="compositionally biased region" description="Acidic residues" evidence="1">
    <location>
        <begin position="168"/>
        <end position="178"/>
    </location>
</feature>
<feature type="region of interest" description="Disordered" evidence="1">
    <location>
        <begin position="109"/>
        <end position="178"/>
    </location>
</feature>
<name>A0A0A9WSK1_LYGHE</name>
<proteinExistence type="predicted"/>
<protein>
    <submittedName>
        <fullName evidence="2">Nicotinamide N-methyltransferase</fullName>
    </submittedName>
</protein>
<evidence type="ECO:0000313" key="2">
    <source>
        <dbReference type="EMBL" id="JAG09448.1"/>
    </source>
</evidence>
<organism evidence="2">
    <name type="scientific">Lygus hesperus</name>
    <name type="common">Western plant bug</name>
    <dbReference type="NCBI Taxonomy" id="30085"/>
    <lineage>
        <taxon>Eukaryota</taxon>
        <taxon>Metazoa</taxon>
        <taxon>Ecdysozoa</taxon>
        <taxon>Arthropoda</taxon>
        <taxon>Hexapoda</taxon>
        <taxon>Insecta</taxon>
        <taxon>Pterygota</taxon>
        <taxon>Neoptera</taxon>
        <taxon>Paraneoptera</taxon>
        <taxon>Hemiptera</taxon>
        <taxon>Heteroptera</taxon>
        <taxon>Panheteroptera</taxon>
        <taxon>Cimicomorpha</taxon>
        <taxon>Miridae</taxon>
        <taxon>Mirini</taxon>
        <taxon>Lygus</taxon>
    </lineage>
</organism>
<feature type="non-terminal residue" evidence="2">
    <location>
        <position position="178"/>
    </location>
</feature>
<dbReference type="GO" id="GO:0032259">
    <property type="term" value="P:methylation"/>
    <property type="evidence" value="ECO:0007669"/>
    <property type="project" value="UniProtKB-KW"/>
</dbReference>
<dbReference type="GO" id="GO:0008168">
    <property type="term" value="F:methyltransferase activity"/>
    <property type="evidence" value="ECO:0007669"/>
    <property type="project" value="UniProtKB-KW"/>
</dbReference>
<feature type="compositionally biased region" description="Low complexity" evidence="1">
    <location>
        <begin position="111"/>
        <end position="122"/>
    </location>
</feature>
<reference evidence="2" key="1">
    <citation type="journal article" date="2014" name="PLoS ONE">
        <title>Transcriptome-Based Identification of ABC Transporters in the Western Tarnished Plant Bug Lygus hesperus.</title>
        <authorList>
            <person name="Hull J.J."/>
            <person name="Chaney K."/>
            <person name="Geib S.M."/>
            <person name="Fabrick J.A."/>
            <person name="Brent C.S."/>
            <person name="Walsh D."/>
            <person name="Lavine L.C."/>
        </authorList>
    </citation>
    <scope>NUCLEOTIDE SEQUENCE</scope>
</reference>
<reference evidence="2" key="2">
    <citation type="submission" date="2014-07" db="EMBL/GenBank/DDBJ databases">
        <authorList>
            <person name="Hull J."/>
        </authorList>
    </citation>
    <scope>NUCLEOTIDE SEQUENCE</scope>
</reference>
<feature type="non-terminal residue" evidence="2">
    <location>
        <position position="1"/>
    </location>
</feature>
<sequence>TLAKYLIWSVEVSSFAYTTTLVCNYGPVEESYEKYAKEDWPCRDCPKENPCSTKFYMRGNVLPPNLPNERNLCIDPKFEFQHPRPGKRCPVDHQDTSLLHLGGRQLNFGIPSLQPKQPSLLSPSPPPTLVKTTDGNRAKGTKKNEVTRPAPPSWDVKRTTPPLKEPEPSYDYDIPELP</sequence>
<evidence type="ECO:0000256" key="1">
    <source>
        <dbReference type="SAM" id="MobiDB-lite"/>
    </source>
</evidence>
<keyword evidence="2" id="KW-0808">Transferase</keyword>
<keyword evidence="2" id="KW-0489">Methyltransferase</keyword>
<gene>
    <name evidence="2" type="primary">NNMT</name>
    <name evidence="2" type="ORF">CM83_8508</name>
</gene>
<feature type="compositionally biased region" description="Basic and acidic residues" evidence="1">
    <location>
        <begin position="134"/>
        <end position="146"/>
    </location>
</feature>
<dbReference type="AlphaFoldDB" id="A0A0A9WSK1"/>
<dbReference type="EMBL" id="GBHO01034156">
    <property type="protein sequence ID" value="JAG09448.1"/>
    <property type="molecule type" value="Transcribed_RNA"/>
</dbReference>
<accession>A0A0A9WSK1</accession>